<dbReference type="AlphaFoldDB" id="A0AAV6W920"/>
<name>A0AAV6W920_9LAMI</name>
<accession>A0AAV6W920</accession>
<protein>
    <submittedName>
        <fullName evidence="1">Uncharacterized protein</fullName>
    </submittedName>
</protein>
<organism evidence="1 2">
    <name type="scientific">Buddleja alternifolia</name>
    <dbReference type="NCBI Taxonomy" id="168488"/>
    <lineage>
        <taxon>Eukaryota</taxon>
        <taxon>Viridiplantae</taxon>
        <taxon>Streptophyta</taxon>
        <taxon>Embryophyta</taxon>
        <taxon>Tracheophyta</taxon>
        <taxon>Spermatophyta</taxon>
        <taxon>Magnoliopsida</taxon>
        <taxon>eudicotyledons</taxon>
        <taxon>Gunneridae</taxon>
        <taxon>Pentapetalae</taxon>
        <taxon>asterids</taxon>
        <taxon>lamiids</taxon>
        <taxon>Lamiales</taxon>
        <taxon>Scrophulariaceae</taxon>
        <taxon>Buddlejeae</taxon>
        <taxon>Buddleja</taxon>
    </lineage>
</organism>
<comment type="caution">
    <text evidence="1">The sequence shown here is derived from an EMBL/GenBank/DDBJ whole genome shotgun (WGS) entry which is preliminary data.</text>
</comment>
<dbReference type="Proteomes" id="UP000826271">
    <property type="component" value="Unassembled WGS sequence"/>
</dbReference>
<reference evidence="1" key="1">
    <citation type="submission" date="2019-10" db="EMBL/GenBank/DDBJ databases">
        <authorList>
            <person name="Zhang R."/>
            <person name="Pan Y."/>
            <person name="Wang J."/>
            <person name="Ma R."/>
            <person name="Yu S."/>
        </authorList>
    </citation>
    <scope>NUCLEOTIDE SEQUENCE</scope>
    <source>
        <strain evidence="1">LA-IB0</strain>
        <tissue evidence="1">Leaf</tissue>
    </source>
</reference>
<evidence type="ECO:0000313" key="2">
    <source>
        <dbReference type="Proteomes" id="UP000826271"/>
    </source>
</evidence>
<sequence length="99" mass="10475">MDTRNCCTGCAGVDNTYSCSNPIRRTTMGSMTTNAVNFKPEPVKKEGTVGIAATPKATVSVKNEEPVKSGTESTVTVPRWPLEALVGTAKSVVLVEMII</sequence>
<dbReference type="EMBL" id="WHWC01000018">
    <property type="protein sequence ID" value="KAG8365195.1"/>
    <property type="molecule type" value="Genomic_DNA"/>
</dbReference>
<gene>
    <name evidence="1" type="ORF">BUALT_Bualt18G0079100</name>
</gene>
<keyword evidence="2" id="KW-1185">Reference proteome</keyword>
<proteinExistence type="predicted"/>
<evidence type="ECO:0000313" key="1">
    <source>
        <dbReference type="EMBL" id="KAG8365195.1"/>
    </source>
</evidence>